<accession>A0ABN8NPL9</accession>
<feature type="region of interest" description="Disordered" evidence="1">
    <location>
        <begin position="349"/>
        <end position="371"/>
    </location>
</feature>
<organism evidence="4 5">
    <name type="scientific">Porites lobata</name>
    <dbReference type="NCBI Taxonomy" id="104759"/>
    <lineage>
        <taxon>Eukaryota</taxon>
        <taxon>Metazoa</taxon>
        <taxon>Cnidaria</taxon>
        <taxon>Anthozoa</taxon>
        <taxon>Hexacorallia</taxon>
        <taxon>Scleractinia</taxon>
        <taxon>Fungiina</taxon>
        <taxon>Poritidae</taxon>
        <taxon>Porites</taxon>
    </lineage>
</organism>
<keyword evidence="2" id="KW-0812">Transmembrane</keyword>
<comment type="caution">
    <text evidence="4">The sequence shown here is derived from an EMBL/GenBank/DDBJ whole genome shotgun (WGS) entry which is preliminary data.</text>
</comment>
<sequence>MKYTPQMRTTTTEVVYVPDNVDGKAYMGYQRFKLRVWIFSGLSILIVISLAVALIIQILNFSTFLSQKYDLAEGDMRIISVSTAFCEEISLGKDASVRTLSILPSMKLGHQFRRTNTSNEVFVSKFLYWYKGFYLLQGSSIVINAESDDALSLFIFKDKTRLNEWIDRNGDPRKTISAAERPQGARPTTQPTRISYSLNALETGNYYILFEFSKRAKEFARMKLDLSVNRKLYDLTPSVYSCSAGAKDTCSARLLFGSSEVGVIEVIKEPIQSSYRGNELTITWQCVPRIWFYVAVFAGPTLFAAVVSFSCYFVVISREKQKCARMLDQCSLERASVAGRCNSLSYRSLSGSMRRPPSETPSARNSDMSRSPCFQPVVTTMYTGDSLSASEDSGNDTDEEIKQNSATACAKKGKSSVDGISVASREITVCRKPSFTTFQGSDDEAVKIRTAKSRNPGGRLCESTNNQKSERTNFNRFEMRYNFQVGSLPKNLPARRYSSDEIFGRGSRTLPVQRGYLATGVQVPHQHAPGADGAAFCALTEGSPDSFRGRRSCSERLHKPKYDHRGLHDKILNGSIQANSRTRRYSSDEIFERERISISLPRSHDNSKVSTRPPYQPISSMESPMSRNSSEGRRDFCESEQPTSKRPRNILNDELCERERISRSLPRNRDNTESTRNPPYQPTTITEAALSRNSLDRNRNICESGQFGTKKPRKPSSETRNRPDGQGIGINIPNGTIPNSSIRRCSSDELGVSEVCGLASKSLPRSRGHTLPAAPLSDQLAPEQFFSSSRPSSLPSLHYSAGSKGMQLHSVPNACLKGSDAGDGSDCVDKEKEAEKEKDIEPQSIKLRAHSMRRREMGWTPRLSMVSESEV</sequence>
<feature type="compositionally biased region" description="Basic and acidic residues" evidence="1">
    <location>
        <begin position="655"/>
        <end position="673"/>
    </location>
</feature>
<evidence type="ECO:0000256" key="2">
    <source>
        <dbReference type="SAM" id="Phobius"/>
    </source>
</evidence>
<feature type="transmembrane region" description="Helical" evidence="2">
    <location>
        <begin position="36"/>
        <end position="59"/>
    </location>
</feature>
<dbReference type="PANTHER" id="PTHR39077:SF1">
    <property type="entry name" value="E3 UBIQUITIN-PROTEIN LIGASE APD1-4 MIDDLE DOMAIN-CONTAINING PROTEIN"/>
    <property type="match status" value="1"/>
</dbReference>
<feature type="domain" description="E3 ubiquitin-protein ligase APD1-4 middle" evidence="3">
    <location>
        <begin position="200"/>
        <end position="303"/>
    </location>
</feature>
<feature type="compositionally biased region" description="Basic and acidic residues" evidence="1">
    <location>
        <begin position="827"/>
        <end position="841"/>
    </location>
</feature>
<feature type="compositionally biased region" description="Polar residues" evidence="1">
    <location>
        <begin position="674"/>
        <end position="686"/>
    </location>
</feature>
<keyword evidence="2" id="KW-0472">Membrane</keyword>
<dbReference type="Proteomes" id="UP001159405">
    <property type="component" value="Unassembled WGS sequence"/>
</dbReference>
<proteinExistence type="predicted"/>
<reference evidence="4 5" key="1">
    <citation type="submission" date="2022-05" db="EMBL/GenBank/DDBJ databases">
        <authorList>
            <consortium name="Genoscope - CEA"/>
            <person name="William W."/>
        </authorList>
    </citation>
    <scope>NUCLEOTIDE SEQUENCE [LARGE SCALE GENOMIC DNA]</scope>
</reference>
<evidence type="ECO:0000259" key="3">
    <source>
        <dbReference type="Pfam" id="PF16041"/>
    </source>
</evidence>
<name>A0ABN8NPL9_9CNID</name>
<protein>
    <recommendedName>
        <fullName evidence="3">E3 ubiquitin-protein ligase APD1-4 middle domain-containing protein</fullName>
    </recommendedName>
</protein>
<dbReference type="InterPro" id="IPR032010">
    <property type="entry name" value="APD1-4_M"/>
</dbReference>
<feature type="region of interest" description="Disordered" evidence="1">
    <location>
        <begin position="385"/>
        <end position="407"/>
    </location>
</feature>
<feature type="compositionally biased region" description="Low complexity" evidence="1">
    <location>
        <begin position="729"/>
        <end position="742"/>
    </location>
</feature>
<feature type="compositionally biased region" description="Polar residues" evidence="1">
    <location>
        <begin position="360"/>
        <end position="369"/>
    </location>
</feature>
<keyword evidence="5" id="KW-1185">Reference proteome</keyword>
<feature type="compositionally biased region" description="Low complexity" evidence="1">
    <location>
        <begin position="619"/>
        <end position="629"/>
    </location>
</feature>
<feature type="region of interest" description="Disordered" evidence="1">
    <location>
        <begin position="602"/>
        <end position="742"/>
    </location>
</feature>
<keyword evidence="2" id="KW-1133">Transmembrane helix</keyword>
<dbReference type="PANTHER" id="PTHR39077">
    <property type="entry name" value="DUF4793 DOMAIN-CONTAINING PROTEIN"/>
    <property type="match status" value="1"/>
</dbReference>
<dbReference type="EMBL" id="CALNXK010000029">
    <property type="protein sequence ID" value="CAH3116007.1"/>
    <property type="molecule type" value="Genomic_DNA"/>
</dbReference>
<gene>
    <name evidence="4" type="ORF">PLOB_00024186</name>
</gene>
<feature type="region of interest" description="Disordered" evidence="1">
    <location>
        <begin position="817"/>
        <end position="871"/>
    </location>
</feature>
<evidence type="ECO:0000313" key="5">
    <source>
        <dbReference type="Proteomes" id="UP001159405"/>
    </source>
</evidence>
<dbReference type="Pfam" id="PF16041">
    <property type="entry name" value="APD1-4_M"/>
    <property type="match status" value="1"/>
</dbReference>
<evidence type="ECO:0000313" key="4">
    <source>
        <dbReference type="EMBL" id="CAH3116007.1"/>
    </source>
</evidence>
<evidence type="ECO:0000256" key="1">
    <source>
        <dbReference type="SAM" id="MobiDB-lite"/>
    </source>
</evidence>